<evidence type="ECO:0000256" key="1">
    <source>
        <dbReference type="ARBA" id="ARBA00009667"/>
    </source>
</evidence>
<dbReference type="SUPFAM" id="SSF51366">
    <property type="entry name" value="Ribulose-phoshate binding barrel"/>
    <property type="match status" value="1"/>
</dbReference>
<dbReference type="EMBL" id="GG704699">
    <property type="protein sequence ID" value="EEX26541.1"/>
    <property type="molecule type" value="Genomic_DNA"/>
</dbReference>
<dbReference type="HOGENOM" id="CLU_048577_4_1_9"/>
<dbReference type="GO" id="GO:0000107">
    <property type="term" value="F:imidazoleglycerol-phosphate synthase activity"/>
    <property type="evidence" value="ECO:0007669"/>
    <property type="project" value="TreeGrafter"/>
</dbReference>
<dbReference type="PANTHER" id="PTHR21235:SF2">
    <property type="entry name" value="IMIDAZOLE GLYCEROL PHOSPHATE SYNTHASE HISHF"/>
    <property type="match status" value="1"/>
</dbReference>
<dbReference type="GO" id="GO:0000105">
    <property type="term" value="P:L-histidine biosynthetic process"/>
    <property type="evidence" value="ECO:0007669"/>
    <property type="project" value="UniProtKB-KW"/>
</dbReference>
<organism evidence="6">
    <name type="scientific">Limosilactobacillus fermentum 28-3-CHN</name>
    <dbReference type="NCBI Taxonomy" id="575599"/>
    <lineage>
        <taxon>Bacteria</taxon>
        <taxon>Bacillati</taxon>
        <taxon>Bacillota</taxon>
        <taxon>Bacilli</taxon>
        <taxon>Lactobacillales</taxon>
        <taxon>Lactobacillaceae</taxon>
        <taxon>Limosilactobacillus</taxon>
    </lineage>
</organism>
<keyword evidence="3 5" id="KW-0368">Histidine biosynthesis</keyword>
<comment type="pathway">
    <text evidence="4">Amino-acid biosynthesis.</text>
</comment>
<evidence type="ECO:0000256" key="5">
    <source>
        <dbReference type="RuleBase" id="RU003657"/>
    </source>
</evidence>
<dbReference type="Proteomes" id="UP000004920">
    <property type="component" value="Unassembled WGS sequence"/>
</dbReference>
<gene>
    <name evidence="6" type="ORF">HMPREF0513_00279</name>
</gene>
<keyword evidence="2 5" id="KW-0028">Amino-acid biosynthesis</keyword>
<reference evidence="6" key="1">
    <citation type="submission" date="2009-08" db="EMBL/GenBank/DDBJ databases">
        <title>The Genome Sequence of Lactobacillus fermentum 28-3-CHN.</title>
        <authorList>
            <consortium name="The Broad Institute Genome Sequencing Platform"/>
            <person name="Ward D."/>
            <person name="Feldgarden M."/>
            <person name="Earl A."/>
            <person name="Young S.K."/>
            <person name="Zeng Q."/>
            <person name="Koehrsen M."/>
            <person name="Alvarado L."/>
            <person name="Berlin A."/>
            <person name="Bochicchio J."/>
            <person name="Borenstein D."/>
            <person name="Chapman S.B."/>
            <person name="Chen Z."/>
            <person name="Engels R."/>
            <person name="Freedman E."/>
            <person name="Gellesch M."/>
            <person name="Goldberg J."/>
            <person name="Griggs A."/>
            <person name="Gujja S."/>
            <person name="Heilman E."/>
            <person name="Heiman D."/>
            <person name="Hepburn T."/>
            <person name="Howarth C."/>
            <person name="Jen D."/>
            <person name="Larson L."/>
            <person name="Lewis B."/>
            <person name="Mehta T."/>
            <person name="Park D."/>
            <person name="Pearson M."/>
            <person name="Roberts A."/>
            <person name="Saif S."/>
            <person name="Shea T."/>
            <person name="Shenoy N."/>
            <person name="Sisk P."/>
            <person name="Stolte C."/>
            <person name="Sykes S."/>
            <person name="Thomson T."/>
            <person name="Walk T."/>
            <person name="White J."/>
            <person name="Yandava C."/>
            <person name="Liu Y."/>
            <person name="Xu Q."/>
            <person name="Haas B."/>
            <person name="Nusbaum C."/>
            <person name="Birren B."/>
        </authorList>
    </citation>
    <scope>NUCLEOTIDE SEQUENCE</scope>
    <source>
        <strain evidence="6">28-3-CHN</strain>
    </source>
</reference>
<proteinExistence type="inferred from homology"/>
<dbReference type="AlphaFoldDB" id="D0DQS4"/>
<dbReference type="InterPro" id="IPR050064">
    <property type="entry name" value="IGPS_HisA/HisF"/>
</dbReference>
<dbReference type="PANTHER" id="PTHR21235">
    <property type="entry name" value="IMIDAZOLE GLYCEROL PHOSPHATE SYNTHASE SUBUNIT HISF/H IGP SYNTHASE SUBUNIT HISF/H"/>
    <property type="match status" value="1"/>
</dbReference>
<dbReference type="InterPro" id="IPR013785">
    <property type="entry name" value="Aldolase_TIM"/>
</dbReference>
<evidence type="ECO:0000256" key="4">
    <source>
        <dbReference type="ARBA" id="ARBA00029440"/>
    </source>
</evidence>
<evidence type="ECO:0000256" key="3">
    <source>
        <dbReference type="ARBA" id="ARBA00023102"/>
    </source>
</evidence>
<comment type="similarity">
    <text evidence="1 5">Belongs to the HisA/HisF family.</text>
</comment>
<evidence type="ECO:0000256" key="2">
    <source>
        <dbReference type="ARBA" id="ARBA00022605"/>
    </source>
</evidence>
<accession>D0DQS4</accession>
<sequence>MLDMVEAISQQVFMPMTVVCNVRTVAEVRNLLLAGADKVGISTRSIMAPDFIPKVAQVFGNQSIVAMLDYHVDPRTNRKIVCTPGNTELDAYEWALRVVELGVGELLVNSMDRDGTENGFDTAFYRDLTTTLTIPVVASGGAGSTVDFEEVFVNSGVTGAMAASAFHLDQMTISEVKETLLEKGILVQ</sequence>
<dbReference type="Gene3D" id="3.20.20.70">
    <property type="entry name" value="Aldolase class I"/>
    <property type="match status" value="1"/>
</dbReference>
<dbReference type="InterPro" id="IPR011060">
    <property type="entry name" value="RibuloseP-bd_barrel"/>
</dbReference>
<dbReference type="InterPro" id="IPR006062">
    <property type="entry name" value="His_biosynth"/>
</dbReference>
<name>D0DQS4_LIMFE</name>
<protein>
    <submittedName>
        <fullName evidence="6">Putative imidazoleglycerol phosphate synthase, cyclase subunit</fullName>
    </submittedName>
</protein>
<dbReference type="Pfam" id="PF00977">
    <property type="entry name" value="His_biosynth"/>
    <property type="match status" value="1"/>
</dbReference>
<evidence type="ECO:0000313" key="6">
    <source>
        <dbReference type="EMBL" id="EEX26541.1"/>
    </source>
</evidence>